<dbReference type="GO" id="GO:0045892">
    <property type="term" value="P:negative regulation of DNA-templated transcription"/>
    <property type="evidence" value="ECO:0007669"/>
    <property type="project" value="InterPro"/>
</dbReference>
<keyword evidence="2 4" id="KW-0238">DNA-binding</keyword>
<dbReference type="InterPro" id="IPR036271">
    <property type="entry name" value="Tet_transcr_reg_TetR-rel_C_sf"/>
</dbReference>
<feature type="region of interest" description="Disordered" evidence="5">
    <location>
        <begin position="1"/>
        <end position="23"/>
    </location>
</feature>
<evidence type="ECO:0000313" key="7">
    <source>
        <dbReference type="EMBL" id="QIK40487.1"/>
    </source>
</evidence>
<dbReference type="Gene3D" id="1.10.10.60">
    <property type="entry name" value="Homeodomain-like"/>
    <property type="match status" value="1"/>
</dbReference>
<name>A0A6G7VL18_9RHOB</name>
<protein>
    <submittedName>
        <fullName evidence="7">TetR/AcrR family transcriptional regulator</fullName>
    </submittedName>
</protein>
<dbReference type="InterPro" id="IPR004111">
    <property type="entry name" value="Repressor_TetR_C"/>
</dbReference>
<gene>
    <name evidence="7" type="ORF">G8E03_06710</name>
</gene>
<dbReference type="SUPFAM" id="SSF46689">
    <property type="entry name" value="Homeodomain-like"/>
    <property type="match status" value="1"/>
</dbReference>
<dbReference type="KEGG" id="mon:G8E03_06710"/>
<proteinExistence type="predicted"/>
<evidence type="ECO:0000256" key="5">
    <source>
        <dbReference type="SAM" id="MobiDB-lite"/>
    </source>
</evidence>
<evidence type="ECO:0000256" key="3">
    <source>
        <dbReference type="ARBA" id="ARBA00023163"/>
    </source>
</evidence>
<dbReference type="SUPFAM" id="SSF48498">
    <property type="entry name" value="Tetracyclin repressor-like, C-terminal domain"/>
    <property type="match status" value="1"/>
</dbReference>
<evidence type="ECO:0000259" key="6">
    <source>
        <dbReference type="PROSITE" id="PS50977"/>
    </source>
</evidence>
<dbReference type="Pfam" id="PF02909">
    <property type="entry name" value="TetR_C_1"/>
    <property type="match status" value="1"/>
</dbReference>
<evidence type="ECO:0000313" key="8">
    <source>
        <dbReference type="Proteomes" id="UP000500791"/>
    </source>
</evidence>
<dbReference type="GO" id="GO:0003677">
    <property type="term" value="F:DNA binding"/>
    <property type="evidence" value="ECO:0007669"/>
    <property type="project" value="UniProtKB-UniRule"/>
</dbReference>
<evidence type="ECO:0000256" key="1">
    <source>
        <dbReference type="ARBA" id="ARBA00023015"/>
    </source>
</evidence>
<dbReference type="RefSeq" id="WP_166190014.1">
    <property type="nucleotide sequence ID" value="NZ_CP049811.1"/>
</dbReference>
<dbReference type="Proteomes" id="UP000500791">
    <property type="component" value="Chromosome"/>
</dbReference>
<keyword evidence="3" id="KW-0804">Transcription</keyword>
<keyword evidence="8" id="KW-1185">Reference proteome</keyword>
<accession>A0A6G7VL18</accession>
<organism evidence="7 8">
    <name type="scientific">Pontivivens nitratireducens</name>
    <dbReference type="NCBI Taxonomy" id="2758038"/>
    <lineage>
        <taxon>Bacteria</taxon>
        <taxon>Pseudomonadati</taxon>
        <taxon>Pseudomonadota</taxon>
        <taxon>Alphaproteobacteria</taxon>
        <taxon>Rhodobacterales</taxon>
        <taxon>Paracoccaceae</taxon>
        <taxon>Pontivivens</taxon>
    </lineage>
</organism>
<feature type="domain" description="HTH tetR-type" evidence="6">
    <location>
        <begin position="25"/>
        <end position="85"/>
    </location>
</feature>
<feature type="DNA-binding region" description="H-T-H motif" evidence="4">
    <location>
        <begin position="48"/>
        <end position="67"/>
    </location>
</feature>
<dbReference type="InterPro" id="IPR009057">
    <property type="entry name" value="Homeodomain-like_sf"/>
</dbReference>
<evidence type="ECO:0000256" key="2">
    <source>
        <dbReference type="ARBA" id="ARBA00023125"/>
    </source>
</evidence>
<sequence>MTEQVKSKRRSRGRPRSTGDDDNGIVTREAIIDLAYAEARTTPLSSISFVQLAKSLGVVPGSLHYHIGTKDDLNSAILNRFYKGLLNRMVAEISDGSWRDRISSAGWILLESWREHRGAAEHIQTRAKYRVFQKVKEGERDYGALFLDHVFTLFREAGFTAHQTALYYHTLALHCLASANSDNRRLEPAEHGTFLKERAATSDADSFPGLGYALNDFADIRADEAFRLGLEALLDRFAAERS</sequence>
<evidence type="ECO:0000256" key="4">
    <source>
        <dbReference type="PROSITE-ProRule" id="PRU00335"/>
    </source>
</evidence>
<dbReference type="EMBL" id="CP049811">
    <property type="protein sequence ID" value="QIK40487.1"/>
    <property type="molecule type" value="Genomic_DNA"/>
</dbReference>
<reference evidence="7 8" key="1">
    <citation type="submission" date="2020-03" db="EMBL/GenBank/DDBJ databases">
        <title>Complete genome sequence of Monaibacterium sp. ALG8 with diverse plasmids.</title>
        <authorList>
            <person name="Sun C."/>
        </authorList>
    </citation>
    <scope>NUCLEOTIDE SEQUENCE [LARGE SCALE GENOMIC DNA]</scope>
    <source>
        <strain evidence="7 8">ALG8</strain>
    </source>
</reference>
<keyword evidence="1" id="KW-0805">Transcription regulation</keyword>
<dbReference type="Gene3D" id="1.10.357.10">
    <property type="entry name" value="Tetracycline Repressor, domain 2"/>
    <property type="match status" value="1"/>
</dbReference>
<dbReference type="AlphaFoldDB" id="A0A6G7VL18"/>
<dbReference type="InterPro" id="IPR001647">
    <property type="entry name" value="HTH_TetR"/>
</dbReference>
<dbReference type="PROSITE" id="PS50977">
    <property type="entry name" value="HTH_TETR_2"/>
    <property type="match status" value="1"/>
</dbReference>